<protein>
    <submittedName>
        <fullName evidence="1">Uncharacterized protein</fullName>
    </submittedName>
</protein>
<comment type="caution">
    <text evidence="1">The sequence shown here is derived from an EMBL/GenBank/DDBJ whole genome shotgun (WGS) entry which is preliminary data.</text>
</comment>
<reference evidence="1 2" key="1">
    <citation type="journal article" date="2023" name="Nucleic Acids Res.">
        <title>The hologenome of Daphnia magna reveals possible DNA methylation and microbiome-mediated evolution of the host genome.</title>
        <authorList>
            <person name="Chaturvedi A."/>
            <person name="Li X."/>
            <person name="Dhandapani V."/>
            <person name="Marshall H."/>
            <person name="Kissane S."/>
            <person name="Cuenca-Cambronero M."/>
            <person name="Asole G."/>
            <person name="Calvet F."/>
            <person name="Ruiz-Romero M."/>
            <person name="Marangio P."/>
            <person name="Guigo R."/>
            <person name="Rago D."/>
            <person name="Mirbahai L."/>
            <person name="Eastwood N."/>
            <person name="Colbourne J.K."/>
            <person name="Zhou J."/>
            <person name="Mallon E."/>
            <person name="Orsini L."/>
        </authorList>
    </citation>
    <scope>NUCLEOTIDE SEQUENCE [LARGE SCALE GENOMIC DNA]</scope>
    <source>
        <strain evidence="1">LRV0_1</strain>
    </source>
</reference>
<organism evidence="1 2">
    <name type="scientific">Daphnia magna</name>
    <dbReference type="NCBI Taxonomy" id="35525"/>
    <lineage>
        <taxon>Eukaryota</taxon>
        <taxon>Metazoa</taxon>
        <taxon>Ecdysozoa</taxon>
        <taxon>Arthropoda</taxon>
        <taxon>Crustacea</taxon>
        <taxon>Branchiopoda</taxon>
        <taxon>Diplostraca</taxon>
        <taxon>Cladocera</taxon>
        <taxon>Anomopoda</taxon>
        <taxon>Daphniidae</taxon>
        <taxon>Daphnia</taxon>
    </lineage>
</organism>
<evidence type="ECO:0000313" key="2">
    <source>
        <dbReference type="Proteomes" id="UP001234178"/>
    </source>
</evidence>
<sequence>MNQRLKCNPYLLFWRTDSINCVQLRVLQIPLDFNIHLAWKSSSRHLLSNYVSNDVKEVNIIPIDASDGEETPTKKQRLF</sequence>
<evidence type="ECO:0000313" key="1">
    <source>
        <dbReference type="EMBL" id="KAK4001969.1"/>
    </source>
</evidence>
<gene>
    <name evidence="1" type="ORF">OUZ56_003831</name>
</gene>
<dbReference type="EMBL" id="JAOYFB010000001">
    <property type="protein sequence ID" value="KAK4001969.1"/>
    <property type="molecule type" value="Genomic_DNA"/>
</dbReference>
<accession>A0ABQ9YMX9</accession>
<dbReference type="Proteomes" id="UP001234178">
    <property type="component" value="Unassembled WGS sequence"/>
</dbReference>
<name>A0ABQ9YMX9_9CRUS</name>
<proteinExistence type="predicted"/>
<keyword evidence="2" id="KW-1185">Reference proteome</keyword>